<dbReference type="GO" id="GO:0004531">
    <property type="term" value="F:deoxyribonuclease II activity"/>
    <property type="evidence" value="ECO:0007669"/>
    <property type="project" value="InterPro"/>
</dbReference>
<protein>
    <submittedName>
        <fullName evidence="3">Deoxyribonuclease II</fullName>
    </submittedName>
</protein>
<accession>A0A183HWN7</accession>
<dbReference type="GO" id="GO:0006309">
    <property type="term" value="P:apoptotic DNA fragmentation"/>
    <property type="evidence" value="ECO:0007669"/>
    <property type="project" value="TreeGrafter"/>
</dbReference>
<evidence type="ECO:0000256" key="2">
    <source>
        <dbReference type="ARBA" id="ARBA00022801"/>
    </source>
</evidence>
<organism evidence="3">
    <name type="scientific">Onchocerca flexuosa</name>
    <dbReference type="NCBI Taxonomy" id="387005"/>
    <lineage>
        <taxon>Eukaryota</taxon>
        <taxon>Metazoa</taxon>
        <taxon>Ecdysozoa</taxon>
        <taxon>Nematoda</taxon>
        <taxon>Chromadorea</taxon>
        <taxon>Rhabditida</taxon>
        <taxon>Spirurina</taxon>
        <taxon>Spiruromorpha</taxon>
        <taxon>Filarioidea</taxon>
        <taxon>Onchocercidae</taxon>
        <taxon>Onchocerca</taxon>
    </lineage>
</organism>
<dbReference type="AlphaFoldDB" id="A0A183HWN7"/>
<comment type="similarity">
    <text evidence="1">Belongs to the DNase II family.</text>
</comment>
<evidence type="ECO:0000313" key="3">
    <source>
        <dbReference type="WBParaSite" id="OFLC_0001189901-mRNA-1"/>
    </source>
</evidence>
<dbReference type="STRING" id="387005.A0A183HWN7"/>
<dbReference type="Pfam" id="PF03265">
    <property type="entry name" value="DNase_II"/>
    <property type="match status" value="1"/>
</dbReference>
<evidence type="ECO:0000256" key="1">
    <source>
        <dbReference type="ARBA" id="ARBA00007527"/>
    </source>
</evidence>
<dbReference type="WBParaSite" id="OFLC_0001189901-mRNA-1">
    <property type="protein sequence ID" value="OFLC_0001189901-mRNA-1"/>
    <property type="gene ID" value="OFLC_0001189901"/>
</dbReference>
<dbReference type="InterPro" id="IPR004947">
    <property type="entry name" value="DNase_II"/>
</dbReference>
<keyword evidence="2" id="KW-0378">Hydrolase</keyword>
<reference evidence="3" key="1">
    <citation type="submission" date="2016-06" db="UniProtKB">
        <authorList>
            <consortium name="WormBaseParasite"/>
        </authorList>
    </citation>
    <scope>IDENTIFICATION</scope>
</reference>
<dbReference type="PANTHER" id="PTHR10858:SF30">
    <property type="entry name" value="CELL-DEATH-RELATED NUCLEASE 7"/>
    <property type="match status" value="1"/>
</dbReference>
<name>A0A183HWN7_9BILA</name>
<sequence length="204" mass="23654">LQESFFFFYNDQKPGEQKSHGNRAHAKGVTFFGKTSGFWLVHSVPRFPSIKKYSYPENAEVYGQSFLCVTMKTESIGAFAEAMKYIGPAAYHMNLPEYFSDRFPFLKELKILRSKKNINSSLIQTFNSIGGLKFYDFLKTKKFDRDLYMDFIAKTMGISLFTETWMNGGAIDLNSECETSHKISYFHLNFKNQILFHSTNKIQK</sequence>
<dbReference type="PANTHER" id="PTHR10858">
    <property type="entry name" value="DEOXYRIBONUCLEASE II"/>
    <property type="match status" value="1"/>
</dbReference>
<proteinExistence type="inferred from homology"/>